<organism evidence="2">
    <name type="scientific">uncultured Chloroflexia bacterium</name>
    <dbReference type="NCBI Taxonomy" id="1672391"/>
    <lineage>
        <taxon>Bacteria</taxon>
        <taxon>Bacillati</taxon>
        <taxon>Chloroflexota</taxon>
        <taxon>Chloroflexia</taxon>
        <taxon>environmental samples</taxon>
    </lineage>
</organism>
<accession>A0A6J4MUL3</accession>
<evidence type="ECO:0000313" key="2">
    <source>
        <dbReference type="EMBL" id="CAA9367018.1"/>
    </source>
</evidence>
<feature type="non-terminal residue" evidence="2">
    <location>
        <position position="52"/>
    </location>
</feature>
<proteinExistence type="predicted"/>
<gene>
    <name evidence="2" type="ORF">AVDCRST_MAG93-8054</name>
</gene>
<feature type="compositionally biased region" description="Low complexity" evidence="1">
    <location>
        <begin position="19"/>
        <end position="45"/>
    </location>
</feature>
<name>A0A6J4MUL3_9CHLR</name>
<reference evidence="2" key="1">
    <citation type="submission" date="2020-02" db="EMBL/GenBank/DDBJ databases">
        <authorList>
            <person name="Meier V. D."/>
        </authorList>
    </citation>
    <scope>NUCLEOTIDE SEQUENCE</scope>
    <source>
        <strain evidence="2">AVDCRST_MAG93</strain>
    </source>
</reference>
<feature type="non-terminal residue" evidence="2">
    <location>
        <position position="1"/>
    </location>
</feature>
<dbReference type="EMBL" id="CADCTR010002714">
    <property type="protein sequence ID" value="CAA9367018.1"/>
    <property type="molecule type" value="Genomic_DNA"/>
</dbReference>
<evidence type="ECO:0000256" key="1">
    <source>
        <dbReference type="SAM" id="MobiDB-lite"/>
    </source>
</evidence>
<dbReference type="AlphaFoldDB" id="A0A6J4MUL3"/>
<sequence length="52" mass="5402">SVLPGVRVMSRLPRIWASLSRRSATTSAPSTTSSASTRGARRLSGLENAASS</sequence>
<feature type="region of interest" description="Disordered" evidence="1">
    <location>
        <begin position="19"/>
        <end position="52"/>
    </location>
</feature>
<protein>
    <submittedName>
        <fullName evidence="2">Uncharacterized protein</fullName>
    </submittedName>
</protein>